<evidence type="ECO:0000313" key="7">
    <source>
        <dbReference type="Proteomes" id="UP000031419"/>
    </source>
</evidence>
<dbReference type="GO" id="GO:0140662">
    <property type="term" value="F:ATP-dependent protein folding chaperone"/>
    <property type="evidence" value="ECO:0007669"/>
    <property type="project" value="InterPro"/>
</dbReference>
<keyword evidence="2" id="KW-0067">ATP-binding</keyword>
<name>A0A073AWA1_9PSEU</name>
<dbReference type="Pfam" id="PF00012">
    <property type="entry name" value="HSP70"/>
    <property type="match status" value="1"/>
</dbReference>
<keyword evidence="5" id="KW-0812">Transmembrane</keyword>
<keyword evidence="3" id="KW-0143">Chaperone</keyword>
<reference evidence="6 7" key="1">
    <citation type="submission" date="2014-06" db="EMBL/GenBank/DDBJ databases">
        <title>Saccharopolyspora rectivirgula DSM-43113 Genome sequencing.</title>
        <authorList>
            <person name="Barrera C."/>
            <person name="Millon L."/>
            <person name="Rognon B."/>
            <person name="Zaugg C."/>
            <person name="Monod M."/>
        </authorList>
    </citation>
    <scope>NUCLEOTIDE SEQUENCE [LARGE SCALE GENOMIC DNA]</scope>
    <source>
        <strain evidence="6 7">DSM 43113</strain>
    </source>
</reference>
<evidence type="ECO:0000256" key="2">
    <source>
        <dbReference type="ARBA" id="ARBA00022840"/>
    </source>
</evidence>
<dbReference type="Gene3D" id="3.90.640.10">
    <property type="entry name" value="Actin, Chain A, domain 4"/>
    <property type="match status" value="1"/>
</dbReference>
<dbReference type="Proteomes" id="UP000031419">
    <property type="component" value="Unassembled WGS sequence"/>
</dbReference>
<protein>
    <submittedName>
        <fullName evidence="6">Molecular chaperone HscC</fullName>
    </submittedName>
</protein>
<proteinExistence type="predicted"/>
<dbReference type="OrthoDB" id="9766019at2"/>
<dbReference type="AlphaFoldDB" id="A0A073AWA1"/>
<keyword evidence="5" id="KW-0472">Membrane</keyword>
<dbReference type="Gene3D" id="3.30.420.40">
    <property type="match status" value="2"/>
</dbReference>
<comment type="caution">
    <text evidence="6">The sequence shown here is derived from an EMBL/GenBank/DDBJ whole genome shotgun (WGS) entry which is preliminary data.</text>
</comment>
<dbReference type="RefSeq" id="WP_029722823.1">
    <property type="nucleotide sequence ID" value="NZ_JNVU01000037.1"/>
</dbReference>
<sequence length="459" mass="49021">MPYVLGVHLGATVTSAAIARRDGRQWVAPVPVSLNGGPGTRPVVPTVLCRVQDGSYLAGPAAQQRETTHHEWVARGFTRFVGEDLPLLIGSEFVPAEQLAATMVEWVADHVAHQQGHPPEHIAVAHPATWGAHRTAALHQALARLGLTDVTMLPEPLAVALDYGNKQQVEQQNAIAVGNIGGSGLDATVLRCRDFGFEIVGQPLDSPYPSGQDLDDVVFGLVREQFAEQINALDPTDRAHRTALANLRAECARAKEVLSYHPGVQIRVDIPGLRTEYSLSRFRYEQAVRPHLERVPGLIQQSLQSAGLSTEDVSAVVLAGGTARTPLLRQLVADRLGATPQVDAAPELVAATGAAQAAVRVLSADTDKAESAAETRLIMAVDDDQSDFPAEEPATAPPPPIEVEPAPLEPPDEERAKRMKTIKIVAAVVLILGGVILTFLWPNASVSGVFGALHTMLRS</sequence>
<feature type="transmembrane region" description="Helical" evidence="5">
    <location>
        <begin position="424"/>
        <end position="441"/>
    </location>
</feature>
<evidence type="ECO:0000256" key="1">
    <source>
        <dbReference type="ARBA" id="ARBA00022741"/>
    </source>
</evidence>
<feature type="region of interest" description="Disordered" evidence="4">
    <location>
        <begin position="387"/>
        <end position="415"/>
    </location>
</feature>
<keyword evidence="1" id="KW-0547">Nucleotide-binding</keyword>
<dbReference type="SUPFAM" id="SSF53067">
    <property type="entry name" value="Actin-like ATPase domain"/>
    <property type="match status" value="2"/>
</dbReference>
<evidence type="ECO:0000256" key="3">
    <source>
        <dbReference type="ARBA" id="ARBA00023186"/>
    </source>
</evidence>
<evidence type="ECO:0000313" key="6">
    <source>
        <dbReference type="EMBL" id="KEI43660.1"/>
    </source>
</evidence>
<keyword evidence="5" id="KW-1133">Transmembrane helix</keyword>
<dbReference type="PANTHER" id="PTHR45639">
    <property type="entry name" value="HSC70CB, ISOFORM G-RELATED"/>
    <property type="match status" value="1"/>
</dbReference>
<dbReference type="STRING" id="28042.GU90_15130"/>
<evidence type="ECO:0000256" key="5">
    <source>
        <dbReference type="SAM" id="Phobius"/>
    </source>
</evidence>
<evidence type="ECO:0000256" key="4">
    <source>
        <dbReference type="SAM" id="MobiDB-lite"/>
    </source>
</evidence>
<dbReference type="eggNOG" id="COG0443">
    <property type="taxonomic scope" value="Bacteria"/>
</dbReference>
<organism evidence="6 7">
    <name type="scientific">Saccharopolyspora rectivirgula</name>
    <dbReference type="NCBI Taxonomy" id="28042"/>
    <lineage>
        <taxon>Bacteria</taxon>
        <taxon>Bacillati</taxon>
        <taxon>Actinomycetota</taxon>
        <taxon>Actinomycetes</taxon>
        <taxon>Pseudonocardiales</taxon>
        <taxon>Pseudonocardiaceae</taxon>
        <taxon>Saccharopolyspora</taxon>
    </lineage>
</organism>
<dbReference type="InterPro" id="IPR013126">
    <property type="entry name" value="Hsp_70_fam"/>
</dbReference>
<dbReference type="GO" id="GO:0005524">
    <property type="term" value="F:ATP binding"/>
    <property type="evidence" value="ECO:0007669"/>
    <property type="project" value="UniProtKB-KW"/>
</dbReference>
<accession>A0A073AWA1</accession>
<dbReference type="InterPro" id="IPR043129">
    <property type="entry name" value="ATPase_NBD"/>
</dbReference>
<gene>
    <name evidence="6" type="ORF">GU90_15130</name>
</gene>
<keyword evidence="7" id="KW-1185">Reference proteome</keyword>
<dbReference type="EMBL" id="JNVU01000037">
    <property type="protein sequence ID" value="KEI43660.1"/>
    <property type="molecule type" value="Genomic_DNA"/>
</dbReference>